<evidence type="ECO:0000313" key="2">
    <source>
        <dbReference type="WBParaSite" id="scf7180000424127.g12374"/>
    </source>
</evidence>
<reference evidence="2" key="1">
    <citation type="submission" date="2022-11" db="UniProtKB">
        <authorList>
            <consortium name="WormBaseParasite"/>
        </authorList>
    </citation>
    <scope>IDENTIFICATION</scope>
</reference>
<sequence>MVAPRPPTLKSTPTPEQALRDGYHQAILGNAMDVLQTKRQRAEGLRQRYLAININVQNNPELNNNAQIHHDLVTTQNNIETALRNLQ</sequence>
<dbReference type="Proteomes" id="UP000887560">
    <property type="component" value="Unplaced"/>
</dbReference>
<dbReference type="AlphaFoldDB" id="A0A915PD12"/>
<proteinExistence type="predicted"/>
<keyword evidence="1" id="KW-1185">Reference proteome</keyword>
<accession>A0A915PD12</accession>
<evidence type="ECO:0000313" key="1">
    <source>
        <dbReference type="Proteomes" id="UP000887560"/>
    </source>
</evidence>
<protein>
    <submittedName>
        <fullName evidence="2">Uncharacterized protein</fullName>
    </submittedName>
</protein>
<name>A0A915PD12_9BILA</name>
<organism evidence="1 2">
    <name type="scientific">Meloidogyne floridensis</name>
    <dbReference type="NCBI Taxonomy" id="298350"/>
    <lineage>
        <taxon>Eukaryota</taxon>
        <taxon>Metazoa</taxon>
        <taxon>Ecdysozoa</taxon>
        <taxon>Nematoda</taxon>
        <taxon>Chromadorea</taxon>
        <taxon>Rhabditida</taxon>
        <taxon>Tylenchina</taxon>
        <taxon>Tylenchomorpha</taxon>
        <taxon>Tylenchoidea</taxon>
        <taxon>Meloidogynidae</taxon>
        <taxon>Meloidogyninae</taxon>
        <taxon>Meloidogyne</taxon>
    </lineage>
</organism>
<dbReference type="WBParaSite" id="scf7180000424127.g12374">
    <property type="protein sequence ID" value="scf7180000424127.g12374"/>
    <property type="gene ID" value="scf7180000424127.g12374"/>
</dbReference>